<reference evidence="2" key="1">
    <citation type="journal article" date="2020" name="G3 (Bethesda)">
        <title>High-Quality Assemblies for Three Invasive Social Wasps from the &lt;i&gt;Vespula&lt;/i&gt; Genus.</title>
        <authorList>
            <person name="Harrop T.W.R."/>
            <person name="Guhlin J."/>
            <person name="McLaughlin G.M."/>
            <person name="Permina E."/>
            <person name="Stockwell P."/>
            <person name="Gilligan J."/>
            <person name="Le Lec M.F."/>
            <person name="Gruber M.A.M."/>
            <person name="Quinn O."/>
            <person name="Lovegrove M."/>
            <person name="Duncan E.J."/>
            <person name="Remnant E.J."/>
            <person name="Van Eeckhoven J."/>
            <person name="Graham B."/>
            <person name="Knapp R.A."/>
            <person name="Langford K.W."/>
            <person name="Kronenberg Z."/>
            <person name="Press M.O."/>
            <person name="Eacker S.M."/>
            <person name="Wilson-Rankin E.E."/>
            <person name="Purcell J."/>
            <person name="Lester P.J."/>
            <person name="Dearden P.K."/>
        </authorList>
    </citation>
    <scope>NUCLEOTIDE SEQUENCE</scope>
    <source>
        <strain evidence="2">Volc-1</strain>
    </source>
</reference>
<accession>A0A834P2G1</accession>
<gene>
    <name evidence="2" type="ORF">H0235_008095</name>
</gene>
<organism evidence="2 3">
    <name type="scientific">Vespula pensylvanica</name>
    <name type="common">Western yellow jacket</name>
    <name type="synonym">Wasp</name>
    <dbReference type="NCBI Taxonomy" id="30213"/>
    <lineage>
        <taxon>Eukaryota</taxon>
        <taxon>Metazoa</taxon>
        <taxon>Ecdysozoa</taxon>
        <taxon>Arthropoda</taxon>
        <taxon>Hexapoda</taxon>
        <taxon>Insecta</taxon>
        <taxon>Pterygota</taxon>
        <taxon>Neoptera</taxon>
        <taxon>Endopterygota</taxon>
        <taxon>Hymenoptera</taxon>
        <taxon>Apocrita</taxon>
        <taxon>Aculeata</taxon>
        <taxon>Vespoidea</taxon>
        <taxon>Vespidae</taxon>
        <taxon>Vespinae</taxon>
        <taxon>Vespula</taxon>
    </lineage>
</organism>
<feature type="chain" id="PRO_5032753692" evidence="1">
    <location>
        <begin position="19"/>
        <end position="99"/>
    </location>
</feature>
<name>A0A834P2G1_VESPE</name>
<proteinExistence type="predicted"/>
<keyword evidence="3" id="KW-1185">Reference proteome</keyword>
<keyword evidence="1" id="KW-0732">Signal</keyword>
<evidence type="ECO:0000256" key="1">
    <source>
        <dbReference type="SAM" id="SignalP"/>
    </source>
</evidence>
<sequence>MIPMALTGHTLNTPVALAAAVTASAATATRKEGNPCGLRTLEYSIETVTLDIRPEARIRIRNPSIVRTQVQSSNVHAFVVESRDSDNNAFAAFIDPLKR</sequence>
<feature type="signal peptide" evidence="1">
    <location>
        <begin position="1"/>
        <end position="18"/>
    </location>
</feature>
<protein>
    <submittedName>
        <fullName evidence="2">Uncharacterized protein</fullName>
    </submittedName>
</protein>
<dbReference type="EMBL" id="JACSDY010000006">
    <property type="protein sequence ID" value="KAF7425657.1"/>
    <property type="molecule type" value="Genomic_DNA"/>
</dbReference>
<dbReference type="AlphaFoldDB" id="A0A834P2G1"/>
<evidence type="ECO:0000313" key="2">
    <source>
        <dbReference type="EMBL" id="KAF7425657.1"/>
    </source>
</evidence>
<evidence type="ECO:0000313" key="3">
    <source>
        <dbReference type="Proteomes" id="UP000600918"/>
    </source>
</evidence>
<dbReference type="Proteomes" id="UP000600918">
    <property type="component" value="Unassembled WGS sequence"/>
</dbReference>
<comment type="caution">
    <text evidence="2">The sequence shown here is derived from an EMBL/GenBank/DDBJ whole genome shotgun (WGS) entry which is preliminary data.</text>
</comment>